<organism evidence="3 4">
    <name type="scientific">Candidatus Ozemobacter sibiricus</name>
    <dbReference type="NCBI Taxonomy" id="2268124"/>
    <lineage>
        <taxon>Bacteria</taxon>
        <taxon>Candidatus Ozemobacteria</taxon>
        <taxon>Candidatus Ozemobacterales</taxon>
        <taxon>Candidatus Ozemobacteraceae</taxon>
        <taxon>Candidatus Ozemobacter</taxon>
    </lineage>
</organism>
<proteinExistence type="predicted"/>
<dbReference type="SUPFAM" id="SSF55781">
    <property type="entry name" value="GAF domain-like"/>
    <property type="match status" value="1"/>
</dbReference>
<dbReference type="EMBL" id="QOQW01000020">
    <property type="protein sequence ID" value="RCK78672.1"/>
    <property type="molecule type" value="Genomic_DNA"/>
</dbReference>
<sequence>MAETLSREKLELLFKAQRQILSSCGKDTNAMLDVLQKTAYDLTGRPGFAVIFYDAATKTSRVRYNSGFDPESLKPHCQSLTASRLGNLPVSSEIVTLADGTVRHFIPLGHPAQPFGVLIMPWMGEAELEGLDAFRQMATDAISRFMEVELIQLQMAELATLLEVGKAISSTLDLNELLRKIMGMATQVMRCETSTVYLIDKATNELYFHIVQGDAKVGAKLQEIRLPMGTGLAGWCAKENKPVIVPDTSKDPRFFKGADKKSGFVTRSMICVPMRLKDEVIGVLQVLNRTGDIPFNDHDIEILEAVANQAVSAIDNARLYENIQKVYLATIEVLATAIDAKDPYTQGHSRRVTQYSVAVAEELNMDRKELENVRYAGLLHDVGKIGIKDSIIRKPGRLTDEEYAIIKRHPEIGARILRPVDFLADKIPGVLHHHEYYDGRGYPAHLAGEDIPLIGRIICVADAFDAMTTNRPYRKGLSVNVAVGELKKFSGKQFDPKCVEAFLAAFEKKLFQYFEKLPDSDDMVLRADEQAVEMNEAEAGPGVQGVPLESQPYPPMMAMEGKPKLESQPYPPVIPPGNAVGPTREEPAIPATPSSQPYPPIQTKDLPPTKGGSGS</sequence>
<accession>A0A367ZMR0</accession>
<dbReference type="InterPro" id="IPR037522">
    <property type="entry name" value="HD_GYP_dom"/>
</dbReference>
<dbReference type="Gene3D" id="3.30.450.40">
    <property type="match status" value="1"/>
</dbReference>
<dbReference type="PANTHER" id="PTHR43155">
    <property type="entry name" value="CYCLIC DI-GMP PHOSPHODIESTERASE PA4108-RELATED"/>
    <property type="match status" value="1"/>
</dbReference>
<dbReference type="InterPro" id="IPR029016">
    <property type="entry name" value="GAF-like_dom_sf"/>
</dbReference>
<dbReference type="PANTHER" id="PTHR43155:SF2">
    <property type="entry name" value="CYCLIC DI-GMP PHOSPHODIESTERASE PA4108"/>
    <property type="match status" value="1"/>
</dbReference>
<evidence type="ECO:0000256" key="1">
    <source>
        <dbReference type="SAM" id="MobiDB-lite"/>
    </source>
</evidence>
<dbReference type="Pfam" id="PF01590">
    <property type="entry name" value="GAF"/>
    <property type="match status" value="1"/>
</dbReference>
<dbReference type="InterPro" id="IPR003018">
    <property type="entry name" value="GAF"/>
</dbReference>
<reference evidence="3 4" key="1">
    <citation type="submission" date="2018-05" db="EMBL/GenBank/DDBJ databases">
        <title>A metagenomic window into the 2 km-deep terrestrial subsurface aquifer revealed taxonomically and functionally diverse microbial community comprising novel uncultured bacterial lineages.</title>
        <authorList>
            <person name="Kadnikov V.V."/>
            <person name="Mardanov A.V."/>
            <person name="Beletsky A.V."/>
            <person name="Banks D."/>
            <person name="Pimenov N.V."/>
            <person name="Frank Y.A."/>
            <person name="Karnachuk O.V."/>
            <person name="Ravin N.V."/>
        </authorList>
    </citation>
    <scope>NUCLEOTIDE SEQUENCE [LARGE SCALE GENOMIC DNA]</scope>
    <source>
        <strain evidence="3">BY5</strain>
    </source>
</reference>
<name>A0A367ZMR0_9BACT</name>
<comment type="caution">
    <text evidence="3">The sequence shown here is derived from an EMBL/GenBank/DDBJ whole genome shotgun (WGS) entry which is preliminary data.</text>
</comment>
<evidence type="ECO:0000259" key="2">
    <source>
        <dbReference type="PROSITE" id="PS51832"/>
    </source>
</evidence>
<dbReference type="PROSITE" id="PS51832">
    <property type="entry name" value="HD_GYP"/>
    <property type="match status" value="1"/>
</dbReference>
<protein>
    <recommendedName>
        <fullName evidence="2">HD-GYP domain-containing protein</fullName>
    </recommendedName>
</protein>
<dbReference type="SMART" id="SM00065">
    <property type="entry name" value="GAF"/>
    <property type="match status" value="1"/>
</dbReference>
<dbReference type="AlphaFoldDB" id="A0A367ZMR0"/>
<evidence type="ECO:0000313" key="3">
    <source>
        <dbReference type="EMBL" id="RCK78672.1"/>
    </source>
</evidence>
<evidence type="ECO:0000313" key="4">
    <source>
        <dbReference type="Proteomes" id="UP000252355"/>
    </source>
</evidence>
<dbReference type="CDD" id="cd00077">
    <property type="entry name" value="HDc"/>
    <property type="match status" value="1"/>
</dbReference>
<dbReference type="Proteomes" id="UP000252355">
    <property type="component" value="Unassembled WGS sequence"/>
</dbReference>
<dbReference type="NCBIfam" id="TIGR00277">
    <property type="entry name" value="HDIG"/>
    <property type="match status" value="1"/>
</dbReference>
<dbReference type="Pfam" id="PF13487">
    <property type="entry name" value="HD_5"/>
    <property type="match status" value="1"/>
</dbReference>
<dbReference type="SUPFAM" id="SSF109604">
    <property type="entry name" value="HD-domain/PDEase-like"/>
    <property type="match status" value="1"/>
</dbReference>
<feature type="domain" description="HD-GYP" evidence="2">
    <location>
        <begin position="323"/>
        <end position="518"/>
    </location>
</feature>
<dbReference type="SMART" id="SM00471">
    <property type="entry name" value="HDc"/>
    <property type="match status" value="1"/>
</dbReference>
<dbReference type="InterPro" id="IPR006675">
    <property type="entry name" value="HDIG_dom"/>
</dbReference>
<feature type="region of interest" description="Disordered" evidence="1">
    <location>
        <begin position="536"/>
        <end position="615"/>
    </location>
</feature>
<dbReference type="InterPro" id="IPR003607">
    <property type="entry name" value="HD/PDEase_dom"/>
</dbReference>
<dbReference type="Gene3D" id="1.10.3210.10">
    <property type="entry name" value="Hypothetical protein af1432"/>
    <property type="match status" value="1"/>
</dbReference>
<gene>
    <name evidence="3" type="ORF">OZSIB_1199</name>
</gene>